<reference evidence="2 3" key="1">
    <citation type="submission" date="2024-09" db="EMBL/GenBank/DDBJ databases">
        <authorList>
            <person name="Sun Q."/>
            <person name="Mori K."/>
        </authorList>
    </citation>
    <scope>NUCLEOTIDE SEQUENCE [LARGE SCALE GENOMIC DNA]</scope>
    <source>
        <strain evidence="2 3">CECT 8726</strain>
    </source>
</reference>
<organism evidence="2 3">
    <name type="scientific">Pseudohalocynthiibacter aestuariivivens</name>
    <dbReference type="NCBI Taxonomy" id="1591409"/>
    <lineage>
        <taxon>Bacteria</taxon>
        <taxon>Pseudomonadati</taxon>
        <taxon>Pseudomonadota</taxon>
        <taxon>Alphaproteobacteria</taxon>
        <taxon>Rhodobacterales</taxon>
        <taxon>Paracoccaceae</taxon>
        <taxon>Pseudohalocynthiibacter</taxon>
    </lineage>
</organism>
<gene>
    <name evidence="2" type="ORF">ACFFUT_09610</name>
</gene>
<comment type="caution">
    <text evidence="2">The sequence shown here is derived from an EMBL/GenBank/DDBJ whole genome shotgun (WGS) entry which is preliminary data.</text>
</comment>
<evidence type="ECO:0000313" key="2">
    <source>
        <dbReference type="EMBL" id="MFB9232038.1"/>
    </source>
</evidence>
<evidence type="ECO:0000256" key="1">
    <source>
        <dbReference type="SAM" id="MobiDB-lite"/>
    </source>
</evidence>
<name>A0ABV5JH76_9RHOB</name>
<sequence length="328" mass="34182">MAATYKELIAKSRELHASGDIDGARRVAEIAVSRREPERSFGRTIYENVIGSGEADTPGEKVGQAINDAGKSFFAGVGRGVTGLLDLPGNIVSGAGNYAIDKAEGAYEATTGRESPAFDGARYAIDRFPMGDGSAARDISERVTDDAVNYRGESRGSRIAGTIGEFLPGAAALGGTNALLPYAVAPGVASELAGEATEGKTLPENIPLVGGKDAEPFARIAAAIAAPAAYNVGTNAIRSAVTPHPTDPARIAAAQRLESEGVQLTAGQKTGNRNLSRSYGRGFFERSTRSKTHLRTRQAGFVSRQGQPPGGENRSLAHELLLDKSSLV</sequence>
<feature type="region of interest" description="Disordered" evidence="1">
    <location>
        <begin position="289"/>
        <end position="314"/>
    </location>
</feature>
<dbReference type="EMBL" id="JBHMEA010000037">
    <property type="protein sequence ID" value="MFB9232038.1"/>
    <property type="molecule type" value="Genomic_DNA"/>
</dbReference>
<protein>
    <submittedName>
        <fullName evidence="2">Uncharacterized protein</fullName>
    </submittedName>
</protein>
<accession>A0ABV5JH76</accession>
<evidence type="ECO:0000313" key="3">
    <source>
        <dbReference type="Proteomes" id="UP001589683"/>
    </source>
</evidence>
<dbReference type="RefSeq" id="WP_213891530.1">
    <property type="nucleotide sequence ID" value="NZ_JAGFNU010000034.1"/>
</dbReference>
<keyword evidence="3" id="KW-1185">Reference proteome</keyword>
<dbReference type="Proteomes" id="UP001589683">
    <property type="component" value="Unassembled WGS sequence"/>
</dbReference>
<proteinExistence type="predicted"/>